<dbReference type="Pfam" id="PF02992">
    <property type="entry name" value="Transposase_21"/>
    <property type="match status" value="1"/>
</dbReference>
<keyword evidence="2" id="KW-1185">Reference proteome</keyword>
<dbReference type="InterPro" id="IPR004242">
    <property type="entry name" value="Transposase_21"/>
</dbReference>
<dbReference type="EMBL" id="AVOT02020468">
    <property type="protein sequence ID" value="MBW0508676.1"/>
    <property type="molecule type" value="Genomic_DNA"/>
</dbReference>
<sequence>MEILHQHQQSQTPKCDIWDELVWRRFTGTRNIHKPPFMSILGALAFSIYVDWFNAHGKSTWLAIIGPIMYICLNLPTSERLKPENFYVAGIITGPKEPTSLQLNYLSMPLIKELKELWEGYHFSPTSTGPSGFFICVAILTAIADVVVMHKLTGSISHSGNHFCNFDTIHKARIEEICPQFHYMRSYQGHKSTIAK</sequence>
<dbReference type="AlphaFoldDB" id="A0A9Q3HKC8"/>
<gene>
    <name evidence="1" type="ORF">O181_048391</name>
</gene>
<protein>
    <submittedName>
        <fullName evidence="1">Uncharacterized protein</fullName>
    </submittedName>
</protein>
<name>A0A9Q3HKC8_9BASI</name>
<reference evidence="1" key="1">
    <citation type="submission" date="2021-03" db="EMBL/GenBank/DDBJ databases">
        <title>Draft genome sequence of rust myrtle Austropuccinia psidii MF-1, a brazilian biotype.</title>
        <authorList>
            <person name="Quecine M.C."/>
            <person name="Pachon D.M.R."/>
            <person name="Bonatelli M.L."/>
            <person name="Correr F.H."/>
            <person name="Franceschini L.M."/>
            <person name="Leite T.F."/>
            <person name="Margarido G.R.A."/>
            <person name="Almeida C.A."/>
            <person name="Ferrarezi J.A."/>
            <person name="Labate C.A."/>
        </authorList>
    </citation>
    <scope>NUCLEOTIDE SEQUENCE</scope>
    <source>
        <strain evidence="1">MF-1</strain>
    </source>
</reference>
<organism evidence="1 2">
    <name type="scientific">Austropuccinia psidii MF-1</name>
    <dbReference type="NCBI Taxonomy" id="1389203"/>
    <lineage>
        <taxon>Eukaryota</taxon>
        <taxon>Fungi</taxon>
        <taxon>Dikarya</taxon>
        <taxon>Basidiomycota</taxon>
        <taxon>Pucciniomycotina</taxon>
        <taxon>Pucciniomycetes</taxon>
        <taxon>Pucciniales</taxon>
        <taxon>Sphaerophragmiaceae</taxon>
        <taxon>Austropuccinia</taxon>
    </lineage>
</organism>
<accession>A0A9Q3HKC8</accession>
<evidence type="ECO:0000313" key="1">
    <source>
        <dbReference type="EMBL" id="MBW0508676.1"/>
    </source>
</evidence>
<dbReference type="OrthoDB" id="3234349at2759"/>
<proteinExistence type="predicted"/>
<comment type="caution">
    <text evidence="1">The sequence shown here is derived from an EMBL/GenBank/DDBJ whole genome shotgun (WGS) entry which is preliminary data.</text>
</comment>
<dbReference type="Proteomes" id="UP000765509">
    <property type="component" value="Unassembled WGS sequence"/>
</dbReference>
<evidence type="ECO:0000313" key="2">
    <source>
        <dbReference type="Proteomes" id="UP000765509"/>
    </source>
</evidence>